<dbReference type="FunFam" id="3.30.300.30:FF:000007">
    <property type="entry name" value="4-coumarate--CoA ligase 2"/>
    <property type="match status" value="1"/>
</dbReference>
<gene>
    <name evidence="6" type="ORF">M427DRAFT_244137</name>
</gene>
<feature type="region of interest" description="Disordered" evidence="2">
    <location>
        <begin position="618"/>
        <end position="638"/>
    </location>
</feature>
<dbReference type="InterPro" id="IPR000873">
    <property type="entry name" value="AMP-dep_synth/lig_dom"/>
</dbReference>
<dbReference type="InterPro" id="IPR042099">
    <property type="entry name" value="ANL_N_sf"/>
</dbReference>
<evidence type="ECO:0000256" key="1">
    <source>
        <dbReference type="ARBA" id="ARBA00006432"/>
    </source>
</evidence>
<feature type="domain" description="AMP-dependent synthetase/ligase" evidence="4">
    <location>
        <begin position="64"/>
        <end position="469"/>
    </location>
</feature>
<evidence type="ECO:0000259" key="4">
    <source>
        <dbReference type="Pfam" id="PF00501"/>
    </source>
</evidence>
<keyword evidence="3" id="KW-1133">Transmembrane helix</keyword>
<sequence>MPVYASKHPDVAALVPSANLFDFLFAGIDADSAHDDTPPHPLQPTLDPHALRFAHWLATRTRSFKFHPALVDASTGKTYTFSELRSRAEELARALNDPKAPVKLVPGDRMLVFSPNHIEYPVLILAAARLGVVVSTAHPSLTEPDLTAHLTLTHAKVLFAHSSLLRPALASARSVNLPRTNIFTLDGDGESGGEAGWGGGGGGQGFQSVADLVARGKELPFTQLPRVPAEAPLLVPVVQGRAGGGLKGVLLTHTSLVPTIVQTLSIWQRRPRAPQQTNTAIATLRDSFDFFFDPQGGKDAFLMCLPLSAVYGLVVLGMALAVGARAVIMARYDAEEMLRAVQEHKITYLPVVPPILHTLATSPLTDPARPRYVLSSLRVVHTGASPAPRELIDAVHLRTGALVVDGYGTTEAPGIAMSPLEESAKGSTGYLIPGTEARVVSAGDVQREVGEGVEGELLVRGPQVMVGYLDDPAGTQDAFVGDGWLRTGDLARIERDGLVTITGRIKDIVRYKGMQVSPAELETIILRHPRVAECCVVGIPDDAAGELPRALVVPKKAGEDRDALAADVAKFVETNVASYKRLRGGVDVVTGLPKADDGKVLRRVLREHEVAKAKLRVAKKGTGPAAPTKKKGGLRLKL</sequence>
<dbReference type="STRING" id="1344416.A0A139ALY2"/>
<evidence type="ECO:0000256" key="2">
    <source>
        <dbReference type="SAM" id="MobiDB-lite"/>
    </source>
</evidence>
<dbReference type="PANTHER" id="PTHR24096:SF422">
    <property type="entry name" value="BCDNA.GH02901"/>
    <property type="match status" value="1"/>
</dbReference>
<dbReference type="AlphaFoldDB" id="A0A139ALY2"/>
<evidence type="ECO:0000259" key="5">
    <source>
        <dbReference type="Pfam" id="PF13193"/>
    </source>
</evidence>
<proteinExistence type="inferred from homology"/>
<dbReference type="Gene3D" id="3.40.50.12780">
    <property type="entry name" value="N-terminal domain of ligase-like"/>
    <property type="match status" value="1"/>
</dbReference>
<dbReference type="SUPFAM" id="SSF56801">
    <property type="entry name" value="Acetyl-CoA synthetase-like"/>
    <property type="match status" value="1"/>
</dbReference>
<dbReference type="InterPro" id="IPR045851">
    <property type="entry name" value="AMP-bd_C_sf"/>
</dbReference>
<organism evidence="6 7">
    <name type="scientific">Gonapodya prolifera (strain JEL478)</name>
    <name type="common">Monoblepharis prolifera</name>
    <dbReference type="NCBI Taxonomy" id="1344416"/>
    <lineage>
        <taxon>Eukaryota</taxon>
        <taxon>Fungi</taxon>
        <taxon>Fungi incertae sedis</taxon>
        <taxon>Chytridiomycota</taxon>
        <taxon>Chytridiomycota incertae sedis</taxon>
        <taxon>Monoblepharidomycetes</taxon>
        <taxon>Monoblepharidales</taxon>
        <taxon>Gonapodyaceae</taxon>
        <taxon>Gonapodya</taxon>
    </lineage>
</organism>
<dbReference type="EMBL" id="KQ965745">
    <property type="protein sequence ID" value="KXS17698.1"/>
    <property type="molecule type" value="Genomic_DNA"/>
</dbReference>
<feature type="domain" description="AMP-binding enzyme C-terminal" evidence="5">
    <location>
        <begin position="520"/>
        <end position="599"/>
    </location>
</feature>
<dbReference type="OMA" id="AVIMARY"/>
<dbReference type="Gene3D" id="3.30.300.30">
    <property type="match status" value="1"/>
</dbReference>
<dbReference type="Pfam" id="PF13193">
    <property type="entry name" value="AMP-binding_C"/>
    <property type="match status" value="1"/>
</dbReference>
<accession>A0A139ALY2</accession>
<reference evidence="6 7" key="1">
    <citation type="journal article" date="2015" name="Genome Biol. Evol.">
        <title>Phylogenomic analyses indicate that early fungi evolved digesting cell walls of algal ancestors of land plants.</title>
        <authorList>
            <person name="Chang Y."/>
            <person name="Wang S."/>
            <person name="Sekimoto S."/>
            <person name="Aerts A.L."/>
            <person name="Choi C."/>
            <person name="Clum A."/>
            <person name="LaButti K.M."/>
            <person name="Lindquist E.A."/>
            <person name="Yee Ngan C."/>
            <person name="Ohm R.A."/>
            <person name="Salamov A.A."/>
            <person name="Grigoriev I.V."/>
            <person name="Spatafora J.W."/>
            <person name="Berbee M.L."/>
        </authorList>
    </citation>
    <scope>NUCLEOTIDE SEQUENCE [LARGE SCALE GENOMIC DNA]</scope>
    <source>
        <strain evidence="6 7">JEL478</strain>
    </source>
</reference>
<dbReference type="GO" id="GO:0016405">
    <property type="term" value="F:CoA-ligase activity"/>
    <property type="evidence" value="ECO:0007669"/>
    <property type="project" value="TreeGrafter"/>
</dbReference>
<dbReference type="OrthoDB" id="1898221at2759"/>
<feature type="compositionally biased region" description="Basic residues" evidence="2">
    <location>
        <begin position="628"/>
        <end position="638"/>
    </location>
</feature>
<keyword evidence="7" id="KW-1185">Reference proteome</keyword>
<dbReference type="Proteomes" id="UP000070544">
    <property type="component" value="Unassembled WGS sequence"/>
</dbReference>
<evidence type="ECO:0000256" key="3">
    <source>
        <dbReference type="SAM" id="Phobius"/>
    </source>
</evidence>
<dbReference type="Pfam" id="PF00501">
    <property type="entry name" value="AMP-binding"/>
    <property type="match status" value="1"/>
</dbReference>
<protein>
    <submittedName>
        <fullName evidence="6">Acetyl-CoA synthetase-like protein</fullName>
    </submittedName>
</protein>
<keyword evidence="3" id="KW-0472">Membrane</keyword>
<evidence type="ECO:0000313" key="6">
    <source>
        <dbReference type="EMBL" id="KXS17698.1"/>
    </source>
</evidence>
<name>A0A139ALY2_GONPJ</name>
<feature type="transmembrane region" description="Helical" evidence="3">
    <location>
        <begin position="300"/>
        <end position="322"/>
    </location>
</feature>
<dbReference type="PANTHER" id="PTHR24096">
    <property type="entry name" value="LONG-CHAIN-FATTY-ACID--COA LIGASE"/>
    <property type="match status" value="1"/>
</dbReference>
<evidence type="ECO:0000313" key="7">
    <source>
        <dbReference type="Proteomes" id="UP000070544"/>
    </source>
</evidence>
<dbReference type="InterPro" id="IPR025110">
    <property type="entry name" value="AMP-bd_C"/>
</dbReference>
<keyword evidence="3" id="KW-0812">Transmembrane</keyword>
<comment type="similarity">
    <text evidence="1">Belongs to the ATP-dependent AMP-binding enzyme family.</text>
</comment>